<evidence type="ECO:0000256" key="1">
    <source>
        <dbReference type="ARBA" id="ARBA00022490"/>
    </source>
</evidence>
<dbReference type="Pfam" id="PF11890">
    <property type="entry name" value="DUF3410"/>
    <property type="match status" value="1"/>
</dbReference>
<comment type="function">
    <text evidence="5">Catalyzes the oxidation of erythronate-4-phosphate to 3-hydroxy-2-oxo-4-phosphonooxybutanoate.</text>
</comment>
<dbReference type="STRING" id="470453.B0680_00105"/>
<reference evidence="9 10" key="1">
    <citation type="submission" date="2017-02" db="EMBL/GenBank/DDBJ databases">
        <title>Draft genome sequence of Moraxella pluranimalium CCUG 54913T type strain.</title>
        <authorList>
            <person name="Salva-Serra F."/>
            <person name="Engstrom-Jakobsson H."/>
            <person name="Thorell K."/>
            <person name="Jaen-Luchoro D."/>
            <person name="Gonzales-Siles L."/>
            <person name="Karlsson R."/>
            <person name="Yazdan S."/>
            <person name="Boulund F."/>
            <person name="Johnning A."/>
            <person name="Engstrand L."/>
            <person name="Kristiansson E."/>
            <person name="Moore E."/>
        </authorList>
    </citation>
    <scope>NUCLEOTIDE SEQUENCE [LARGE SCALE GENOMIC DNA]</scope>
    <source>
        <strain evidence="9 10">CCUG 54913</strain>
    </source>
</reference>
<feature type="active site" evidence="5">
    <location>
        <position position="238"/>
    </location>
</feature>
<dbReference type="InterPro" id="IPR038251">
    <property type="entry name" value="PdxB_dimer_sf"/>
</dbReference>
<evidence type="ECO:0000259" key="7">
    <source>
        <dbReference type="Pfam" id="PF02826"/>
    </source>
</evidence>
<comment type="catalytic activity">
    <reaction evidence="5">
        <text>4-phospho-D-erythronate + NAD(+) = (R)-3-hydroxy-2-oxo-4-phosphooxybutanoate + NADH + H(+)</text>
        <dbReference type="Rhea" id="RHEA:18829"/>
        <dbReference type="ChEBI" id="CHEBI:15378"/>
        <dbReference type="ChEBI" id="CHEBI:57540"/>
        <dbReference type="ChEBI" id="CHEBI:57945"/>
        <dbReference type="ChEBI" id="CHEBI:58538"/>
        <dbReference type="ChEBI" id="CHEBI:58766"/>
        <dbReference type="EC" id="1.1.1.290"/>
    </reaction>
</comment>
<keyword evidence="10" id="KW-1185">Reference proteome</keyword>
<feature type="domain" description="D-isomer specific 2-hydroxyacid dehydrogenase catalytic" evidence="6">
    <location>
        <begin position="15"/>
        <end position="277"/>
    </location>
</feature>
<evidence type="ECO:0000256" key="2">
    <source>
        <dbReference type="ARBA" id="ARBA00023002"/>
    </source>
</evidence>
<dbReference type="PROSITE" id="PS00065">
    <property type="entry name" value="D_2_HYDROXYACID_DH_1"/>
    <property type="match status" value="1"/>
</dbReference>
<dbReference type="EC" id="1.1.1.290" evidence="5"/>
<dbReference type="SUPFAM" id="SSF52283">
    <property type="entry name" value="Formate/glycerate dehydrogenase catalytic domain-like"/>
    <property type="match status" value="1"/>
</dbReference>
<keyword evidence="2 5" id="KW-0560">Oxidoreductase</keyword>
<keyword evidence="3 5" id="KW-0520">NAD</keyword>
<feature type="binding site" evidence="5">
    <location>
        <position position="258"/>
    </location>
    <ligand>
        <name>NAD(+)</name>
        <dbReference type="ChEBI" id="CHEBI:57540"/>
    </ligand>
</feature>
<comment type="pathway">
    <text evidence="5">Cofactor biosynthesis; pyridoxine 5'-phosphate biosynthesis; pyridoxine 5'-phosphate from D-erythrose 4-phosphate: step 2/5.</text>
</comment>
<dbReference type="InterPro" id="IPR006139">
    <property type="entry name" value="D-isomer_2_OHA_DH_cat_dom"/>
</dbReference>
<keyword evidence="4 5" id="KW-0664">Pyridoxine biosynthesis</keyword>
<comment type="subunit">
    <text evidence="5">Homodimer.</text>
</comment>
<feature type="binding site" evidence="5">
    <location>
        <position position="259"/>
    </location>
    <ligand>
        <name>substrate</name>
    </ligand>
</feature>
<feature type="binding site" evidence="5">
    <location>
        <position position="177"/>
    </location>
    <ligand>
        <name>NAD(+)</name>
        <dbReference type="ChEBI" id="CHEBI:57540"/>
    </ligand>
</feature>
<dbReference type="InterPro" id="IPR024531">
    <property type="entry name" value="Erythronate-4-P_DHase_dimer"/>
</dbReference>
<dbReference type="Proteomes" id="UP000189800">
    <property type="component" value="Unassembled WGS sequence"/>
</dbReference>
<dbReference type="Gene3D" id="3.40.50.720">
    <property type="entry name" value="NAD(P)-binding Rossmann-like Domain"/>
    <property type="match status" value="2"/>
</dbReference>
<comment type="subcellular location">
    <subcellularLocation>
        <location evidence="5">Cytoplasm</location>
    </subcellularLocation>
</comment>
<dbReference type="InterPro" id="IPR029752">
    <property type="entry name" value="D-isomer_DH_CS1"/>
</dbReference>
<evidence type="ECO:0000313" key="10">
    <source>
        <dbReference type="Proteomes" id="UP000189800"/>
    </source>
</evidence>
<feature type="domain" description="Erythronate-4-phosphate dehydrogenase dimerisation" evidence="8">
    <location>
        <begin position="306"/>
        <end position="355"/>
    </location>
</feature>
<feature type="binding site" evidence="5">
    <location>
        <position position="73"/>
    </location>
    <ligand>
        <name>substrate</name>
    </ligand>
</feature>
<dbReference type="UniPathway" id="UPA00244">
    <property type="reaction ID" value="UER00310"/>
</dbReference>
<evidence type="ECO:0000256" key="3">
    <source>
        <dbReference type="ARBA" id="ARBA00023027"/>
    </source>
</evidence>
<name>A0A1T0CX31_9GAMM</name>
<dbReference type="GO" id="GO:0046983">
    <property type="term" value="F:protein dimerization activity"/>
    <property type="evidence" value="ECO:0007669"/>
    <property type="project" value="InterPro"/>
</dbReference>
<dbReference type="GO" id="GO:0005737">
    <property type="term" value="C:cytoplasm"/>
    <property type="evidence" value="ECO:0007669"/>
    <property type="project" value="UniProtKB-SubCell"/>
</dbReference>
<feature type="binding site" evidence="5">
    <location>
        <position position="49"/>
    </location>
    <ligand>
        <name>substrate</name>
    </ligand>
</feature>
<dbReference type="SUPFAM" id="SSF51735">
    <property type="entry name" value="NAD(P)-binding Rossmann-fold domains"/>
    <property type="match status" value="1"/>
</dbReference>
<evidence type="ECO:0000313" key="9">
    <source>
        <dbReference type="EMBL" id="OOS26872.1"/>
    </source>
</evidence>
<dbReference type="Pfam" id="PF00389">
    <property type="entry name" value="2-Hacid_dh"/>
    <property type="match status" value="1"/>
</dbReference>
<dbReference type="InterPro" id="IPR020921">
    <property type="entry name" value="Erythronate-4-P_DHase"/>
</dbReference>
<feature type="domain" description="D-isomer specific 2-hydroxyacid dehydrogenase NAD-binding" evidence="7">
    <location>
        <begin position="117"/>
        <end position="257"/>
    </location>
</feature>
<keyword evidence="1 5" id="KW-0963">Cytoplasm</keyword>
<dbReference type="PANTHER" id="PTHR10996:SF282">
    <property type="entry name" value="D-3-PHOSPHOGLYCERATE DEHYDROGENASE 1-RELATED"/>
    <property type="match status" value="1"/>
</dbReference>
<feature type="active site" evidence="5">
    <location>
        <position position="210"/>
    </location>
</feature>
<comment type="caution">
    <text evidence="9">The sequence shown here is derived from an EMBL/GenBank/DDBJ whole genome shotgun (WGS) entry which is preliminary data.</text>
</comment>
<dbReference type="CDD" id="cd12158">
    <property type="entry name" value="ErythrP_dh"/>
    <property type="match status" value="1"/>
</dbReference>
<comment type="caution">
    <text evidence="5">Lacks conserved residue(s) required for the propagation of feature annotation.</text>
</comment>
<dbReference type="RefSeq" id="WP_078253025.1">
    <property type="nucleotide sequence ID" value="NZ_MUYU01000001.1"/>
</dbReference>
<dbReference type="OrthoDB" id="9770208at2"/>
<gene>
    <name evidence="5" type="primary">pdxB</name>
    <name evidence="9" type="ORF">B0680_00105</name>
</gene>
<protein>
    <recommendedName>
        <fullName evidence="5">Erythronate-4-phosphate dehydrogenase</fullName>
        <ecNumber evidence="5">1.1.1.290</ecNumber>
    </recommendedName>
</protein>
<dbReference type="GO" id="GO:0051287">
    <property type="term" value="F:NAD binding"/>
    <property type="evidence" value="ECO:0007669"/>
    <property type="project" value="InterPro"/>
</dbReference>
<feature type="binding site" evidence="5">
    <location>
        <position position="151"/>
    </location>
    <ligand>
        <name>NAD(+)</name>
        <dbReference type="ChEBI" id="CHEBI:57540"/>
    </ligand>
</feature>
<dbReference type="InterPro" id="IPR036291">
    <property type="entry name" value="NAD(P)-bd_dom_sf"/>
</dbReference>
<dbReference type="GO" id="GO:0008615">
    <property type="term" value="P:pyridoxine biosynthetic process"/>
    <property type="evidence" value="ECO:0007669"/>
    <property type="project" value="UniProtKB-UniRule"/>
</dbReference>
<evidence type="ECO:0000259" key="6">
    <source>
        <dbReference type="Pfam" id="PF00389"/>
    </source>
</evidence>
<evidence type="ECO:0000259" key="8">
    <source>
        <dbReference type="Pfam" id="PF11890"/>
    </source>
</evidence>
<sequence length="357" mass="39286">MLTVLADENIANIDDYLRHHDIQVIKLKGRDINRDALLTYQPDALFIRSVSQMTADKLGELSTLPLKFVGSATIGTDHVDADFLAQYGIRFANAAGCSKHSVAQYVITAILHTYPSYRTTPIRLGIIGLGNIGSTLAEYAKGLGWRVVGYDPLIAPSTINHATLDTVLDCDVISIHTPLTHTGSHPTFGMINQEALSQMSPSALLINTARGEIIDETALLDDIKRTQRKVILDVFPHEPAISTPLMSALQLATPHIAGYTLEGKLRGTDMIYQAFCQCFGLPARQTLAPLLPPNPYQFDELINQLIGNENDKAVLAQFYDIAKDDTSLRAVCTDTGVQGADFDHLRKTYQLRREWLG</sequence>
<dbReference type="Pfam" id="PF02826">
    <property type="entry name" value="2-Hacid_dh_C"/>
    <property type="match status" value="1"/>
</dbReference>
<dbReference type="PANTHER" id="PTHR10996">
    <property type="entry name" value="2-HYDROXYACID DEHYDROGENASE-RELATED"/>
    <property type="match status" value="1"/>
</dbReference>
<evidence type="ECO:0000256" key="4">
    <source>
        <dbReference type="ARBA" id="ARBA00023096"/>
    </source>
</evidence>
<dbReference type="GO" id="GO:0033711">
    <property type="term" value="F:4-phosphoerythronate dehydrogenase activity"/>
    <property type="evidence" value="ECO:0007669"/>
    <property type="project" value="UniProtKB-EC"/>
</dbReference>
<dbReference type="InterPro" id="IPR006140">
    <property type="entry name" value="D-isomer_DH_NAD-bd"/>
</dbReference>
<organism evidence="9 10">
    <name type="scientific">Moraxella pluranimalium</name>
    <dbReference type="NCBI Taxonomy" id="470453"/>
    <lineage>
        <taxon>Bacteria</taxon>
        <taxon>Pseudomonadati</taxon>
        <taxon>Pseudomonadota</taxon>
        <taxon>Gammaproteobacteria</taxon>
        <taxon>Moraxellales</taxon>
        <taxon>Moraxellaceae</taxon>
        <taxon>Moraxella</taxon>
    </lineage>
</organism>
<dbReference type="Gene3D" id="3.30.1370.170">
    <property type="match status" value="1"/>
</dbReference>
<dbReference type="InterPro" id="IPR050223">
    <property type="entry name" value="D-isomer_2-hydroxyacid_DH"/>
</dbReference>
<dbReference type="HAMAP" id="MF_01825">
    <property type="entry name" value="PdxB"/>
    <property type="match status" value="1"/>
</dbReference>
<dbReference type="AlphaFoldDB" id="A0A1T0CX31"/>
<feature type="active site" description="Proton donor" evidence="5">
    <location>
        <position position="255"/>
    </location>
</feature>
<evidence type="ECO:0000256" key="5">
    <source>
        <dbReference type="HAMAP-Rule" id="MF_01825"/>
    </source>
</evidence>
<feature type="binding site" evidence="5">
    <location>
        <position position="233"/>
    </location>
    <ligand>
        <name>NAD(+)</name>
        <dbReference type="ChEBI" id="CHEBI:57540"/>
    </ligand>
</feature>
<dbReference type="EMBL" id="MUYU01000001">
    <property type="protein sequence ID" value="OOS26872.1"/>
    <property type="molecule type" value="Genomic_DNA"/>
</dbReference>
<accession>A0A1T0CX31</accession>
<comment type="similarity">
    <text evidence="5">Belongs to the D-isomer specific 2-hydroxyacid dehydrogenase family. PdxB subfamily.</text>
</comment>
<proteinExistence type="inferred from homology"/>